<evidence type="ECO:0008006" key="4">
    <source>
        <dbReference type="Google" id="ProtNLM"/>
    </source>
</evidence>
<comment type="caution">
    <text evidence="2">The sequence shown here is derived from an EMBL/GenBank/DDBJ whole genome shotgun (WGS) entry which is preliminary data.</text>
</comment>
<protein>
    <recommendedName>
        <fullName evidence="4">Ubiquitin-like domain-containing protein</fullName>
    </recommendedName>
</protein>
<accession>A0ABR2LBT5</accession>
<reference evidence="2 3" key="1">
    <citation type="submission" date="2024-04" db="EMBL/GenBank/DDBJ databases">
        <title>Tritrichomonas musculus Genome.</title>
        <authorList>
            <person name="Alves-Ferreira E."/>
            <person name="Grigg M."/>
            <person name="Lorenzi H."/>
            <person name="Galac M."/>
        </authorList>
    </citation>
    <scope>NUCLEOTIDE SEQUENCE [LARGE SCALE GENOMIC DNA]</scope>
    <source>
        <strain evidence="2 3">EAF2021</strain>
    </source>
</reference>
<name>A0ABR2LBT5_9EUKA</name>
<dbReference type="EMBL" id="JAPFFF010000001">
    <property type="protein sequence ID" value="KAK8899825.1"/>
    <property type="molecule type" value="Genomic_DNA"/>
</dbReference>
<feature type="compositionally biased region" description="Basic and acidic residues" evidence="1">
    <location>
        <begin position="161"/>
        <end position="179"/>
    </location>
</feature>
<gene>
    <name evidence="2" type="ORF">M9Y10_002147</name>
</gene>
<feature type="region of interest" description="Disordered" evidence="1">
    <location>
        <begin position="161"/>
        <end position="188"/>
    </location>
</feature>
<organism evidence="2 3">
    <name type="scientific">Tritrichomonas musculus</name>
    <dbReference type="NCBI Taxonomy" id="1915356"/>
    <lineage>
        <taxon>Eukaryota</taxon>
        <taxon>Metamonada</taxon>
        <taxon>Parabasalia</taxon>
        <taxon>Tritrichomonadida</taxon>
        <taxon>Tritrichomonadidae</taxon>
        <taxon>Tritrichomonas</taxon>
    </lineage>
</organism>
<proteinExistence type="predicted"/>
<dbReference type="Proteomes" id="UP001470230">
    <property type="component" value="Unassembled WGS sequence"/>
</dbReference>
<evidence type="ECO:0000313" key="2">
    <source>
        <dbReference type="EMBL" id="KAK8899825.1"/>
    </source>
</evidence>
<sequence>MSISFTAINQKGNEEKKIDCKPNDKISQLKETLKFAKLNKYVFTKLEGQLIDENQLCSELKDQVIYVVADVAKRINIRIFPEEGDDDDQSEVVLQIKMSSTTHHLKESLLTKKWKSKPEDLKENNIEIKCGENILKDNDYIFCQNNDSDCFDAYIHKNLTNDKNDDKDDEGKKPTTEKRKSSRSFKPKIVEPPKNYYFINFDGKPFTLNLESNQTFSQINEMDELKSQDIAFVADDGDIIKLESKISDYKEAQKKDTPIHIQILYLIHVIYEDSEKAPKEYHHPFRSDQTVDDVLKSYAKVDKSRRELKYENTKIEPEIKLSKIDYRKGEPLLVIIHPSRYYFKIDETDEEFDLPLVDDLTIKEVIKIIQEKQNIKSDLEIYSGDAFDKELVNETETISSRFRESDKIIIKKVDPKYEITFNDETTTKVLDPSYTVKQLLENKKYKSTDERCKIAALSEGKILEEDQILFDLPSRQIKIELLDPLYLFQIEDNEPINVPIADGTKYDEAKNIIKDKFDELKDIDDERIIFEVENKEVDYDFKFSPDVPQDDPIIVKVIDPSYSWRVLENSDDRGVYTNFTFPTEFTIADAIKKIEDEFENKCSVSIIEKNNKKGKGIKIKKNVNIYEEYYGKYLHICVLKRDVKYAFSADGALDIKKRFNMKDKIGQIAKYLTYNAKKKSFQFSKEEMASSVSELSICFKYKNVDYKHNDEFKKLNYNPHEDDKIEIYLLPPSFPIYSLEDIINFKIDSHQSINDIKEKVNTFEHFILYDKFEPISDDKDHTFDDETVIDYFSYEVKIDFKTKDKGSFNIFINDKDITIDEIKMLAAAKVNEDKIVGPERVRLIYKSKEIKQKLFKEIEYVEGQFIDFYIQPKIINVKFNDGSESKKIIVDDFDDKTVADLQNSINNEKAYTLKFRGKELKNSQNLSTLHIPKEDYICAEISEERILEFEGNIINLDDYDLDDDKNLKSTLQNEIGIDVDNTEFLYKKRSYSLNEFKDLPKGANVVAQVKERNKYSNFEEDKYNNKFFPYQTIGDVRKHILSEKPGFPFSFTSDGKCLPDNKKLFQVKNQIAINWMKQNCYKKVLLIHKDLNKAKKERKVSEYFDTKITGKYLKTYLSSIITNHAFKLTYDGNEINDNDLICQFGEIINVTSSASSTKEKISEKICFLIKRKMMFSNYSERRKLSDYKKDLKLNEDRECLYFVKGKVFTDNENLSILRDEDKDDVQVLVYQIDEDLFDKSAKSAERFIRPRVELENITVKDFKEEDPIVVKYTTGLDTIGALKKKVSEKIGLESEKISLFIKTTDEANGKVLLNDDDDINMILSLIEEKEFYYTILNKTSVIKPNLMKKLREFCQKQKVDLTDDQIKDIFRKVNYNQDCYIATIEYIASKNS</sequence>
<keyword evidence="3" id="KW-1185">Reference proteome</keyword>
<evidence type="ECO:0000313" key="3">
    <source>
        <dbReference type="Proteomes" id="UP001470230"/>
    </source>
</evidence>
<evidence type="ECO:0000256" key="1">
    <source>
        <dbReference type="SAM" id="MobiDB-lite"/>
    </source>
</evidence>